<evidence type="ECO:0000313" key="2">
    <source>
        <dbReference type="Proteomes" id="UP000265566"/>
    </source>
</evidence>
<dbReference type="InterPro" id="IPR043502">
    <property type="entry name" value="DNA/RNA_pol_sf"/>
</dbReference>
<dbReference type="InterPro" id="IPR043128">
    <property type="entry name" value="Rev_trsase/Diguanyl_cyclase"/>
</dbReference>
<sequence>MSLLYDFIEKSIEVFMDDFFVFGETFHKYLHNLEQFHEMCEETNLVLN</sequence>
<organism evidence="1 2">
    <name type="scientific">Medicago truncatula</name>
    <name type="common">Barrel medic</name>
    <name type="synonym">Medicago tribuloides</name>
    <dbReference type="NCBI Taxonomy" id="3880"/>
    <lineage>
        <taxon>Eukaryota</taxon>
        <taxon>Viridiplantae</taxon>
        <taxon>Streptophyta</taxon>
        <taxon>Embryophyta</taxon>
        <taxon>Tracheophyta</taxon>
        <taxon>Spermatophyta</taxon>
        <taxon>Magnoliopsida</taxon>
        <taxon>eudicotyledons</taxon>
        <taxon>Gunneridae</taxon>
        <taxon>Pentapetalae</taxon>
        <taxon>rosids</taxon>
        <taxon>fabids</taxon>
        <taxon>Fabales</taxon>
        <taxon>Fabaceae</taxon>
        <taxon>Papilionoideae</taxon>
        <taxon>50 kb inversion clade</taxon>
        <taxon>NPAAA clade</taxon>
        <taxon>Hologalegina</taxon>
        <taxon>IRL clade</taxon>
        <taxon>Trifolieae</taxon>
        <taxon>Medicago</taxon>
    </lineage>
</organism>
<reference evidence="2" key="1">
    <citation type="journal article" date="2018" name="Nat. Plants">
        <title>Whole-genome landscape of Medicago truncatula symbiotic genes.</title>
        <authorList>
            <person name="Pecrix Y."/>
            <person name="Staton S.E."/>
            <person name="Sallet E."/>
            <person name="Lelandais-Briere C."/>
            <person name="Moreau S."/>
            <person name="Carrere S."/>
            <person name="Blein T."/>
            <person name="Jardinaud M.F."/>
            <person name="Latrasse D."/>
            <person name="Zouine M."/>
            <person name="Zahm M."/>
            <person name="Kreplak J."/>
            <person name="Mayjonade B."/>
            <person name="Satge C."/>
            <person name="Perez M."/>
            <person name="Cauet S."/>
            <person name="Marande W."/>
            <person name="Chantry-Darmon C."/>
            <person name="Lopez-Roques C."/>
            <person name="Bouchez O."/>
            <person name="Berard A."/>
            <person name="Debelle F."/>
            <person name="Munos S."/>
            <person name="Bendahmane A."/>
            <person name="Berges H."/>
            <person name="Niebel A."/>
            <person name="Buitink J."/>
            <person name="Frugier F."/>
            <person name="Benhamed M."/>
            <person name="Crespi M."/>
            <person name="Gouzy J."/>
            <person name="Gamas P."/>
        </authorList>
    </citation>
    <scope>NUCLEOTIDE SEQUENCE [LARGE SCALE GENOMIC DNA]</scope>
    <source>
        <strain evidence="2">cv. Jemalong A17</strain>
    </source>
</reference>
<dbReference type="SUPFAM" id="SSF56672">
    <property type="entry name" value="DNA/RNA polymerases"/>
    <property type="match status" value="1"/>
</dbReference>
<dbReference type="AlphaFoldDB" id="A0A396HRE1"/>
<dbReference type="EMBL" id="PSQE01000005">
    <property type="protein sequence ID" value="RHN55919.1"/>
    <property type="molecule type" value="Genomic_DNA"/>
</dbReference>
<accession>A0A396HRE1</accession>
<dbReference type="Proteomes" id="UP000265566">
    <property type="component" value="Chromosome 5"/>
</dbReference>
<comment type="caution">
    <text evidence="1">The sequence shown here is derived from an EMBL/GenBank/DDBJ whole genome shotgun (WGS) entry which is preliminary data.</text>
</comment>
<protein>
    <submittedName>
        <fullName evidence="1">Uncharacterized protein</fullName>
    </submittedName>
</protein>
<name>A0A396HRE1_MEDTR</name>
<dbReference type="Gramene" id="rna31208">
    <property type="protein sequence ID" value="RHN55919.1"/>
    <property type="gene ID" value="gene31208"/>
</dbReference>
<evidence type="ECO:0000313" key="1">
    <source>
        <dbReference type="EMBL" id="RHN55919.1"/>
    </source>
</evidence>
<gene>
    <name evidence="1" type="ORF">MtrunA17_Chr5g0423661</name>
</gene>
<proteinExistence type="predicted"/>
<dbReference type="Gene3D" id="3.30.70.270">
    <property type="match status" value="1"/>
</dbReference>